<protein>
    <submittedName>
        <fullName evidence="1">Uncharacterized protein</fullName>
    </submittedName>
</protein>
<reference evidence="1 2" key="1">
    <citation type="submission" date="2018-02" db="EMBL/GenBank/DDBJ databases">
        <title>Draft genome of wild Prunus yedoensis var. nudiflora.</title>
        <authorList>
            <person name="Baek S."/>
            <person name="Kim J.-H."/>
            <person name="Choi K."/>
            <person name="Kim G.-B."/>
            <person name="Cho A."/>
            <person name="Jang H."/>
            <person name="Shin C.-H."/>
            <person name="Yu H.-J."/>
            <person name="Mun J.-H."/>
        </authorList>
    </citation>
    <scope>NUCLEOTIDE SEQUENCE [LARGE SCALE GENOMIC DNA]</scope>
    <source>
        <strain evidence="2">cv. Jeju island</strain>
        <tissue evidence="1">Leaf</tissue>
    </source>
</reference>
<evidence type="ECO:0000313" key="1">
    <source>
        <dbReference type="EMBL" id="PQQ10522.1"/>
    </source>
</evidence>
<evidence type="ECO:0000313" key="2">
    <source>
        <dbReference type="Proteomes" id="UP000250321"/>
    </source>
</evidence>
<sequence length="86" mass="9038">MNGRPTSAPTWDPTSERVKKLQLEEEDGAKWVWGLIAGWEGGGSLAAVLALDWLKRERECVVAVGGWAAKRGGDGEEGGGLGFGVG</sequence>
<comment type="caution">
    <text evidence="1">The sequence shown here is derived from an EMBL/GenBank/DDBJ whole genome shotgun (WGS) entry which is preliminary data.</text>
</comment>
<dbReference type="EMBL" id="PJQY01000496">
    <property type="protein sequence ID" value="PQQ10522.1"/>
    <property type="molecule type" value="Genomic_DNA"/>
</dbReference>
<dbReference type="Proteomes" id="UP000250321">
    <property type="component" value="Unassembled WGS sequence"/>
</dbReference>
<gene>
    <name evidence="1" type="ORF">Pyn_37381</name>
</gene>
<organism evidence="1 2">
    <name type="scientific">Prunus yedoensis var. nudiflora</name>
    <dbReference type="NCBI Taxonomy" id="2094558"/>
    <lineage>
        <taxon>Eukaryota</taxon>
        <taxon>Viridiplantae</taxon>
        <taxon>Streptophyta</taxon>
        <taxon>Embryophyta</taxon>
        <taxon>Tracheophyta</taxon>
        <taxon>Spermatophyta</taxon>
        <taxon>Magnoliopsida</taxon>
        <taxon>eudicotyledons</taxon>
        <taxon>Gunneridae</taxon>
        <taxon>Pentapetalae</taxon>
        <taxon>rosids</taxon>
        <taxon>fabids</taxon>
        <taxon>Rosales</taxon>
        <taxon>Rosaceae</taxon>
        <taxon>Amygdaloideae</taxon>
        <taxon>Amygdaleae</taxon>
        <taxon>Prunus</taxon>
    </lineage>
</organism>
<accession>A0A314YQG1</accession>
<proteinExistence type="predicted"/>
<keyword evidence="2" id="KW-1185">Reference proteome</keyword>
<dbReference type="AlphaFoldDB" id="A0A314YQG1"/>
<name>A0A314YQG1_PRUYE</name>